<dbReference type="GO" id="GO:0019829">
    <property type="term" value="F:ATPase-coupled monoatomic cation transmembrane transporter activity"/>
    <property type="evidence" value="ECO:0007669"/>
    <property type="project" value="UniProtKB-UniRule"/>
</dbReference>
<evidence type="ECO:0000256" key="1">
    <source>
        <dbReference type="ARBA" id="ARBA00004141"/>
    </source>
</evidence>
<evidence type="ECO:0000256" key="9">
    <source>
        <dbReference type="RuleBase" id="RU362082"/>
    </source>
</evidence>
<keyword evidence="9" id="KW-1133">Transmembrane helix</keyword>
<evidence type="ECO:0000313" key="14">
    <source>
        <dbReference type="Proteomes" id="UP000054498"/>
    </source>
</evidence>
<evidence type="ECO:0000256" key="6">
    <source>
        <dbReference type="ARBA" id="ARBA00022842"/>
    </source>
</evidence>
<comment type="catalytic activity">
    <reaction evidence="8 9">
        <text>ATP + H2O = ADP + phosphate + H(+)</text>
        <dbReference type="Rhea" id="RHEA:13065"/>
        <dbReference type="ChEBI" id="CHEBI:15377"/>
        <dbReference type="ChEBI" id="CHEBI:15378"/>
        <dbReference type="ChEBI" id="CHEBI:30616"/>
        <dbReference type="ChEBI" id="CHEBI:43474"/>
        <dbReference type="ChEBI" id="CHEBI:456216"/>
    </reaction>
</comment>
<evidence type="ECO:0000256" key="4">
    <source>
        <dbReference type="ARBA" id="ARBA00022741"/>
    </source>
</evidence>
<dbReference type="OrthoDB" id="48943at2759"/>
<keyword evidence="5 9" id="KW-0067">ATP-binding</keyword>
<dbReference type="SUPFAM" id="SSF81665">
    <property type="entry name" value="Calcium ATPase, transmembrane domain M"/>
    <property type="match status" value="1"/>
</dbReference>
<dbReference type="InterPro" id="IPR059000">
    <property type="entry name" value="ATPase_P-type_domA"/>
</dbReference>
<dbReference type="InterPro" id="IPR047819">
    <property type="entry name" value="P5A-ATPase_N"/>
</dbReference>
<dbReference type="GeneID" id="25740357"/>
<dbReference type="RefSeq" id="XP_013899499.1">
    <property type="nucleotide sequence ID" value="XM_014044045.1"/>
</dbReference>
<feature type="region of interest" description="Disordered" evidence="10">
    <location>
        <begin position="269"/>
        <end position="307"/>
    </location>
</feature>
<sequence>MQSPHIRCTSATPSRPQEIRSFEGFYVPWEKQLLFYALGVLSFGLVFLLAKWSPKVHIALNLRRCPLKEATFVRITLDDGRVDVEPVVQITGPTAAEGGPTAGYGTHHVGGGAAVGGGREEKHRLLEYRCNRGSGGFNLASLRRRKLGPPAPVELDGGVAARSEGREAGLRQLSEPPLERLTRGGSAARYFYVDAVGKYVPVPDVPKRFNEQLVASATQLAATQVRSSDWAALPSDGAAGTPRPAWAARLAEWFSQRLDGDGMGGVAVSQKQDVAAARQRERGASAADAGSCPQGRPAPRAPPERGARDWRVLEDVAEWSVADRQMRYGANEMRIPVKGVARLVFDEMWHPFYVFQYFSIVVWVAGDNYWTYAICIFVITWFSIITSAVEAHSNMKRLADIAYFATEVEVLRGGRFVKLPSPQLVPGDVVAVGPGVMSCDAVLIRGEVIVDENMLTGESVPVRKVPFSPASDGLSYGPDRSSACTLYGGTAVAQARAPKGQAALAMVVRTRFYSAKGQLLRWGMAVLLFV</sequence>
<proteinExistence type="inferred from homology"/>
<dbReference type="GO" id="GO:0046872">
    <property type="term" value="F:metal ion binding"/>
    <property type="evidence" value="ECO:0007669"/>
    <property type="project" value="UniProtKB-UniRule"/>
</dbReference>
<evidence type="ECO:0000256" key="3">
    <source>
        <dbReference type="ARBA" id="ARBA00022723"/>
    </source>
</evidence>
<dbReference type="PANTHER" id="PTHR45630:SF8">
    <property type="entry name" value="CATION-TRANSPORTING ATPASE"/>
    <property type="match status" value="1"/>
</dbReference>
<dbReference type="GO" id="GO:0005524">
    <property type="term" value="F:ATP binding"/>
    <property type="evidence" value="ECO:0007669"/>
    <property type="project" value="UniProtKB-UniRule"/>
</dbReference>
<feature type="domain" description="P5B-type ATPase N-terminal" evidence="12">
    <location>
        <begin position="28"/>
        <end position="87"/>
    </location>
</feature>
<dbReference type="AlphaFoldDB" id="A0A0D2MB27"/>
<keyword evidence="6 9" id="KW-0460">Magnesium</keyword>
<evidence type="ECO:0000313" key="13">
    <source>
        <dbReference type="EMBL" id="KIZ00480.1"/>
    </source>
</evidence>
<reference evidence="13 14" key="1">
    <citation type="journal article" date="2013" name="BMC Genomics">
        <title>Reconstruction of the lipid metabolism for the microalga Monoraphidium neglectum from its genome sequence reveals characteristics suitable for biofuel production.</title>
        <authorList>
            <person name="Bogen C."/>
            <person name="Al-Dilaimi A."/>
            <person name="Albersmeier A."/>
            <person name="Wichmann J."/>
            <person name="Grundmann M."/>
            <person name="Rupp O."/>
            <person name="Lauersen K.J."/>
            <person name="Blifernez-Klassen O."/>
            <person name="Kalinowski J."/>
            <person name="Goesmann A."/>
            <person name="Mussgnug J.H."/>
            <person name="Kruse O."/>
        </authorList>
    </citation>
    <scope>NUCLEOTIDE SEQUENCE [LARGE SCALE GENOMIC DNA]</scope>
    <source>
        <strain evidence="13 14">SAG 48.87</strain>
    </source>
</reference>
<evidence type="ECO:0000256" key="2">
    <source>
        <dbReference type="ARBA" id="ARBA00022553"/>
    </source>
</evidence>
<keyword evidence="7 9" id="KW-1278">Translocase</keyword>
<feature type="transmembrane region" description="Helical" evidence="9">
    <location>
        <begin position="343"/>
        <end position="363"/>
    </location>
</feature>
<dbReference type="STRING" id="145388.A0A0D2MB27"/>
<keyword evidence="4 9" id="KW-0547">Nucleotide-binding</keyword>
<keyword evidence="9" id="KW-0472">Membrane</keyword>
<gene>
    <name evidence="13" type="ORF">MNEG_7481</name>
</gene>
<dbReference type="InterPro" id="IPR008250">
    <property type="entry name" value="ATPase_P-typ_transduc_dom_A_sf"/>
</dbReference>
<comment type="subcellular location">
    <subcellularLocation>
        <location evidence="1 9">Membrane</location>
        <topology evidence="1 9">Multi-pass membrane protein</topology>
    </subcellularLocation>
</comment>
<evidence type="ECO:0000256" key="7">
    <source>
        <dbReference type="ARBA" id="ARBA00022967"/>
    </source>
</evidence>
<feature type="transmembrane region" description="Helical" evidence="9">
    <location>
        <begin position="369"/>
        <end position="389"/>
    </location>
</feature>
<evidence type="ECO:0000256" key="10">
    <source>
        <dbReference type="SAM" id="MobiDB-lite"/>
    </source>
</evidence>
<organism evidence="13 14">
    <name type="scientific">Monoraphidium neglectum</name>
    <dbReference type="NCBI Taxonomy" id="145388"/>
    <lineage>
        <taxon>Eukaryota</taxon>
        <taxon>Viridiplantae</taxon>
        <taxon>Chlorophyta</taxon>
        <taxon>core chlorophytes</taxon>
        <taxon>Chlorophyceae</taxon>
        <taxon>CS clade</taxon>
        <taxon>Sphaeropleales</taxon>
        <taxon>Selenastraceae</taxon>
        <taxon>Monoraphidium</taxon>
    </lineage>
</organism>
<accession>A0A0D2MB27</accession>
<protein>
    <recommendedName>
        <fullName evidence="9">Cation-transporting ATPase</fullName>
        <ecNumber evidence="9">7.2.2.-</ecNumber>
    </recommendedName>
</protein>
<dbReference type="KEGG" id="mng:MNEG_7481"/>
<evidence type="ECO:0000256" key="5">
    <source>
        <dbReference type="ARBA" id="ARBA00022840"/>
    </source>
</evidence>
<feature type="domain" description="P-type ATPase A" evidence="11">
    <location>
        <begin position="405"/>
        <end position="520"/>
    </location>
</feature>
<comment type="caution">
    <text evidence="9">Lacks conserved residue(s) required for the propagation of feature annotation.</text>
</comment>
<dbReference type="EMBL" id="KK101545">
    <property type="protein sequence ID" value="KIZ00480.1"/>
    <property type="molecule type" value="Genomic_DNA"/>
</dbReference>
<evidence type="ECO:0000259" key="11">
    <source>
        <dbReference type="Pfam" id="PF00122"/>
    </source>
</evidence>
<dbReference type="GO" id="GO:0140358">
    <property type="term" value="F:P-type transmembrane transporter activity"/>
    <property type="evidence" value="ECO:0007669"/>
    <property type="project" value="InterPro"/>
</dbReference>
<dbReference type="InterPro" id="IPR023298">
    <property type="entry name" value="ATPase_P-typ_TM_dom_sf"/>
</dbReference>
<keyword evidence="9" id="KW-0812">Transmembrane</keyword>
<keyword evidence="3 9" id="KW-0479">Metal-binding</keyword>
<comment type="similarity">
    <text evidence="9">Belongs to the cation transport ATPase (P-type) (TC 3.A.3) family. Type V subfamily.</text>
</comment>
<dbReference type="Pfam" id="PF00122">
    <property type="entry name" value="E1-E2_ATPase"/>
    <property type="match status" value="1"/>
</dbReference>
<dbReference type="SUPFAM" id="SSF81653">
    <property type="entry name" value="Calcium ATPase, transduction domain A"/>
    <property type="match status" value="1"/>
</dbReference>
<dbReference type="Pfam" id="PF12409">
    <property type="entry name" value="P5-ATPase"/>
    <property type="match status" value="1"/>
</dbReference>
<evidence type="ECO:0000259" key="12">
    <source>
        <dbReference type="Pfam" id="PF12409"/>
    </source>
</evidence>
<dbReference type="InterPro" id="IPR006544">
    <property type="entry name" value="P-type_TPase_V"/>
</dbReference>
<name>A0A0D2MB27_9CHLO</name>
<dbReference type="Gene3D" id="2.70.150.10">
    <property type="entry name" value="Calcium-transporting ATPase, cytoplasmic transduction domain A"/>
    <property type="match status" value="1"/>
</dbReference>
<dbReference type="EC" id="7.2.2.-" evidence="9"/>
<keyword evidence="2" id="KW-0597">Phosphoprotein</keyword>
<keyword evidence="14" id="KW-1185">Reference proteome</keyword>
<dbReference type="PANTHER" id="PTHR45630">
    <property type="entry name" value="CATION-TRANSPORTING ATPASE-RELATED"/>
    <property type="match status" value="1"/>
</dbReference>
<dbReference type="GO" id="GO:0016020">
    <property type="term" value="C:membrane"/>
    <property type="evidence" value="ECO:0007669"/>
    <property type="project" value="UniProtKB-SubCell"/>
</dbReference>
<dbReference type="Proteomes" id="UP000054498">
    <property type="component" value="Unassembled WGS sequence"/>
</dbReference>
<evidence type="ECO:0000256" key="8">
    <source>
        <dbReference type="ARBA" id="ARBA00049360"/>
    </source>
</evidence>
<feature type="transmembrane region" description="Helical" evidence="9">
    <location>
        <begin position="33"/>
        <end position="50"/>
    </location>
</feature>